<feature type="compositionally biased region" description="Basic and acidic residues" evidence="9">
    <location>
        <begin position="398"/>
        <end position="410"/>
    </location>
</feature>
<dbReference type="InterPro" id="IPR013471">
    <property type="entry name" value="RNase_Z/BN"/>
</dbReference>
<feature type="compositionally biased region" description="Basic residues" evidence="9">
    <location>
        <begin position="35"/>
        <end position="47"/>
    </location>
</feature>
<name>A0A238FDA9_9BASI</name>
<dbReference type="GO" id="GO:0005634">
    <property type="term" value="C:nucleus"/>
    <property type="evidence" value="ECO:0007669"/>
    <property type="project" value="TreeGrafter"/>
</dbReference>
<dbReference type="EMBL" id="FMSP01000005">
    <property type="protein sequence ID" value="SCV70101.1"/>
    <property type="molecule type" value="Genomic_DNA"/>
</dbReference>
<dbReference type="STRING" id="269621.A0A238FDA9"/>
<evidence type="ECO:0000256" key="5">
    <source>
        <dbReference type="ARBA" id="ARBA00022723"/>
    </source>
</evidence>
<dbReference type="CDD" id="cd07717">
    <property type="entry name" value="RNaseZ_ZiPD-like_MBL-fold"/>
    <property type="match status" value="1"/>
</dbReference>
<reference evidence="11" key="1">
    <citation type="submission" date="2016-09" db="EMBL/GenBank/DDBJ databases">
        <authorList>
            <person name="Jeantristanb JTB J.-T."/>
            <person name="Ricardo R."/>
        </authorList>
    </citation>
    <scope>NUCLEOTIDE SEQUENCE [LARGE SCALE GENOMIC DNA]</scope>
</reference>
<keyword evidence="5" id="KW-0479">Metal-binding</keyword>
<keyword evidence="8" id="KW-0862">Zinc</keyword>
<dbReference type="InterPro" id="IPR036866">
    <property type="entry name" value="RibonucZ/Hydroxyglut_hydro"/>
</dbReference>
<keyword evidence="11" id="KW-1185">Reference proteome</keyword>
<evidence type="ECO:0000256" key="9">
    <source>
        <dbReference type="SAM" id="MobiDB-lite"/>
    </source>
</evidence>
<dbReference type="GO" id="GO:0046872">
    <property type="term" value="F:metal ion binding"/>
    <property type="evidence" value="ECO:0007669"/>
    <property type="project" value="UniProtKB-KW"/>
</dbReference>
<evidence type="ECO:0000313" key="11">
    <source>
        <dbReference type="Proteomes" id="UP000198372"/>
    </source>
</evidence>
<evidence type="ECO:0000256" key="4">
    <source>
        <dbReference type="ARBA" id="ARBA00022722"/>
    </source>
</evidence>
<proteinExistence type="inferred from homology"/>
<evidence type="ECO:0000256" key="7">
    <source>
        <dbReference type="ARBA" id="ARBA00022801"/>
    </source>
</evidence>
<dbReference type="PANTHER" id="PTHR46018:SF2">
    <property type="entry name" value="ZINC PHOSPHODIESTERASE ELAC PROTEIN 1"/>
    <property type="match status" value="1"/>
</dbReference>
<comment type="subunit">
    <text evidence="2">Homodimer.</text>
</comment>
<accession>A0A238FDA9</accession>
<evidence type="ECO:0000256" key="3">
    <source>
        <dbReference type="ARBA" id="ARBA00022694"/>
    </source>
</evidence>
<organism evidence="10 11">
    <name type="scientific">Microbotryum intermedium</name>
    <dbReference type="NCBI Taxonomy" id="269621"/>
    <lineage>
        <taxon>Eukaryota</taxon>
        <taxon>Fungi</taxon>
        <taxon>Dikarya</taxon>
        <taxon>Basidiomycota</taxon>
        <taxon>Pucciniomycotina</taxon>
        <taxon>Microbotryomycetes</taxon>
        <taxon>Microbotryales</taxon>
        <taxon>Microbotryaceae</taxon>
        <taxon>Microbotryum</taxon>
    </lineage>
</organism>
<dbReference type="Gene3D" id="3.60.15.10">
    <property type="entry name" value="Ribonuclease Z/Hydroxyacylglutathione hydrolase-like"/>
    <property type="match status" value="1"/>
</dbReference>
<evidence type="ECO:0000256" key="2">
    <source>
        <dbReference type="ARBA" id="ARBA00011738"/>
    </source>
</evidence>
<keyword evidence="4" id="KW-0540">Nuclease</keyword>
<evidence type="ECO:0000256" key="6">
    <source>
        <dbReference type="ARBA" id="ARBA00022759"/>
    </source>
</evidence>
<keyword evidence="7" id="KW-0378">Hydrolase</keyword>
<evidence type="ECO:0000256" key="8">
    <source>
        <dbReference type="ARBA" id="ARBA00022833"/>
    </source>
</evidence>
<dbReference type="PANTHER" id="PTHR46018">
    <property type="entry name" value="ZINC PHOSPHODIESTERASE ELAC PROTEIN 1"/>
    <property type="match status" value="1"/>
</dbReference>
<dbReference type="SUPFAM" id="SSF56281">
    <property type="entry name" value="Metallo-hydrolase/oxidoreductase"/>
    <property type="match status" value="1"/>
</dbReference>
<feature type="region of interest" description="Disordered" evidence="9">
    <location>
        <begin position="398"/>
        <end position="419"/>
    </location>
</feature>
<evidence type="ECO:0000313" key="10">
    <source>
        <dbReference type="EMBL" id="SCV70101.1"/>
    </source>
</evidence>
<comment type="cofactor">
    <cofactor evidence="1">
        <name>Zn(2+)</name>
        <dbReference type="ChEBI" id="CHEBI:29105"/>
    </cofactor>
</comment>
<feature type="region of interest" description="Disordered" evidence="9">
    <location>
        <begin position="34"/>
        <end position="65"/>
    </location>
</feature>
<protein>
    <submittedName>
        <fullName evidence="10">BQ2448_1495 protein</fullName>
    </submittedName>
</protein>
<dbReference type="Proteomes" id="UP000198372">
    <property type="component" value="Unassembled WGS sequence"/>
</dbReference>
<dbReference type="HAMAP" id="MF_01818">
    <property type="entry name" value="RNase_Z_BN"/>
    <property type="match status" value="1"/>
</dbReference>
<keyword evidence="6" id="KW-0255">Endonuclease</keyword>
<dbReference type="Pfam" id="PF23023">
    <property type="entry name" value="Anti-Pycsar_Apyc1"/>
    <property type="match status" value="1"/>
</dbReference>
<dbReference type="GO" id="GO:0042781">
    <property type="term" value="F:3'-tRNA processing endoribonuclease activity"/>
    <property type="evidence" value="ECO:0007669"/>
    <property type="project" value="TreeGrafter"/>
</dbReference>
<keyword evidence="3" id="KW-0819">tRNA processing</keyword>
<sequence>MQRLSLGFAQVLTRSTCPPTTSFASTARHSSLYRPSHRRFHSSKRLRSSTAPQTTPTPSPLNLLSRASMPDSISVTFLGTAAGKPCPTRNVSSLALKVDKAIWVVDAGEATQHQFQRSKLKMTQITHIFVTHMHGDHVNGLPGLLCTASEGHAQLDPTLSGPGASTSSSSDKPITTIYGPSGLRQFLRTTLSLTYSYLARPYVVHELLFPDDPICPPLLSTSTSSTSTAEGRGSQRIVSTNERPGLDIHIDETSQGWENFVALADGAVKVSAGPIKHTGYIFSEGPRPLPLDPNLYVPHLKRNAPALLTSQGIRNPLSLLSVLSSQRQSLTLPDGTLLEPPRLGPKGRKIVVLGDTYDALGGSIERWADDADLVIHEATNAYLPRFDETQRNKVEMTQKSVRDKAKEHGHSTPQAAGEFANKVRAKGLVMNHLSNKYTDYGVREEDLEGVEETESVRIGRGMLREMEELANKAWYGEGVAEGEEQHRPRAKTARDFMEIVVKRDKM</sequence>
<gene>
    <name evidence="10" type="ORF">BQ2448_1495</name>
</gene>
<evidence type="ECO:0000256" key="1">
    <source>
        <dbReference type="ARBA" id="ARBA00001947"/>
    </source>
</evidence>
<dbReference type="OrthoDB" id="527344at2759"/>
<dbReference type="AlphaFoldDB" id="A0A238FDA9"/>